<comment type="caution">
    <text evidence="1">The sequence shown here is derived from an EMBL/GenBank/DDBJ whole genome shotgun (WGS) entry which is preliminary data.</text>
</comment>
<gene>
    <name evidence="1" type="ORF">RJ639_028251</name>
</gene>
<evidence type="ECO:0000313" key="1">
    <source>
        <dbReference type="EMBL" id="KAK3039858.1"/>
    </source>
</evidence>
<keyword evidence="2" id="KW-1185">Reference proteome</keyword>
<organism evidence="1 2">
    <name type="scientific">Escallonia herrerae</name>
    <dbReference type="NCBI Taxonomy" id="1293975"/>
    <lineage>
        <taxon>Eukaryota</taxon>
        <taxon>Viridiplantae</taxon>
        <taxon>Streptophyta</taxon>
        <taxon>Embryophyta</taxon>
        <taxon>Tracheophyta</taxon>
        <taxon>Spermatophyta</taxon>
        <taxon>Magnoliopsida</taxon>
        <taxon>eudicotyledons</taxon>
        <taxon>Gunneridae</taxon>
        <taxon>Pentapetalae</taxon>
        <taxon>asterids</taxon>
        <taxon>campanulids</taxon>
        <taxon>Escalloniales</taxon>
        <taxon>Escalloniaceae</taxon>
        <taxon>Escallonia</taxon>
    </lineage>
</organism>
<accession>A0AA88X4N8</accession>
<protein>
    <submittedName>
        <fullName evidence="1">Uncharacterized protein</fullName>
    </submittedName>
</protein>
<evidence type="ECO:0000313" key="2">
    <source>
        <dbReference type="Proteomes" id="UP001188597"/>
    </source>
</evidence>
<name>A0AA88X4N8_9ASTE</name>
<proteinExistence type="predicted"/>
<dbReference type="Proteomes" id="UP001188597">
    <property type="component" value="Unassembled WGS sequence"/>
</dbReference>
<dbReference type="EMBL" id="JAVXUP010000068">
    <property type="protein sequence ID" value="KAK3039858.1"/>
    <property type="molecule type" value="Genomic_DNA"/>
</dbReference>
<sequence>MKFERSRATVSRGRRILAISIGAFYRRLTVRQVRVRQPLVSDLGVDETSMGQRSIGLYLNWDLKETWAFRTKIIFAIY</sequence>
<reference evidence="1" key="1">
    <citation type="submission" date="2022-12" db="EMBL/GenBank/DDBJ databases">
        <title>Draft genome assemblies for two species of Escallonia (Escalloniales).</title>
        <authorList>
            <person name="Chanderbali A."/>
            <person name="Dervinis C."/>
            <person name="Anghel I."/>
            <person name="Soltis D."/>
            <person name="Soltis P."/>
            <person name="Zapata F."/>
        </authorList>
    </citation>
    <scope>NUCLEOTIDE SEQUENCE</scope>
    <source>
        <strain evidence="1">UCBG64.0493</strain>
        <tissue evidence="1">Leaf</tissue>
    </source>
</reference>
<dbReference type="AlphaFoldDB" id="A0AA88X4N8"/>